<feature type="transmembrane region" description="Helical" evidence="1">
    <location>
        <begin position="127"/>
        <end position="149"/>
    </location>
</feature>
<keyword evidence="1" id="KW-0812">Transmembrane</keyword>
<evidence type="ECO:0000256" key="1">
    <source>
        <dbReference type="SAM" id="Phobius"/>
    </source>
</evidence>
<organism evidence="2 3">
    <name type="scientific">Luedemannella flava</name>
    <dbReference type="NCBI Taxonomy" id="349316"/>
    <lineage>
        <taxon>Bacteria</taxon>
        <taxon>Bacillati</taxon>
        <taxon>Actinomycetota</taxon>
        <taxon>Actinomycetes</taxon>
        <taxon>Micromonosporales</taxon>
        <taxon>Micromonosporaceae</taxon>
        <taxon>Luedemannella</taxon>
    </lineage>
</organism>
<evidence type="ECO:0000313" key="3">
    <source>
        <dbReference type="Proteomes" id="UP001500218"/>
    </source>
</evidence>
<feature type="transmembrane region" description="Helical" evidence="1">
    <location>
        <begin position="203"/>
        <end position="222"/>
    </location>
</feature>
<keyword evidence="3" id="KW-1185">Reference proteome</keyword>
<gene>
    <name evidence="2" type="ORF">GCM10009682_63030</name>
</gene>
<feature type="transmembrane region" description="Helical" evidence="1">
    <location>
        <begin position="94"/>
        <end position="115"/>
    </location>
</feature>
<comment type="caution">
    <text evidence="2">The sequence shown here is derived from an EMBL/GenBank/DDBJ whole genome shotgun (WGS) entry which is preliminary data.</text>
</comment>
<accession>A0ABN2MSZ1</accession>
<dbReference type="EMBL" id="BAAALT010000296">
    <property type="protein sequence ID" value="GAA1836372.1"/>
    <property type="molecule type" value="Genomic_DNA"/>
</dbReference>
<keyword evidence="1" id="KW-1133">Transmembrane helix</keyword>
<keyword evidence="1" id="KW-0472">Membrane</keyword>
<proteinExistence type="predicted"/>
<name>A0ABN2MSZ1_9ACTN</name>
<feature type="transmembrane region" description="Helical" evidence="1">
    <location>
        <begin position="62"/>
        <end position="87"/>
    </location>
</feature>
<feature type="transmembrane region" description="Helical" evidence="1">
    <location>
        <begin position="161"/>
        <end position="183"/>
    </location>
</feature>
<protein>
    <submittedName>
        <fullName evidence="2">Uncharacterized protein</fullName>
    </submittedName>
</protein>
<dbReference type="RefSeq" id="WP_344140401.1">
    <property type="nucleotide sequence ID" value="NZ_BAAALT010000296.1"/>
</dbReference>
<sequence length="402" mass="42867">MAFPSSIAARRRRQLLSRARESYEGRADALGTVPHLSGAQRKALLRAVRGLDVRTAWSGNRVIWAAARWAALLSCLLLPMAAVGVLVGGRLTGVDLVIVLGFELVGFGAMAWFGFHRGPSTGARRRVLLSLSVAGAAISLVVAVAAMAWQLSGHGRGDAHVALAVLAGGSAAILHAIYFLLVLPAAADLYVLHVHGWRFRRCGLMPPVYLIAALLLFDLVLLQEERGTWRQAPTRRRLLRSLTWTTFLIERWVPQVLWYARVAETPRVHAKRFCADLGVMLRSMQWDLANAADAAGYDAVQQRLARTAVAVVRGDLSAIPGSVPVGRRQWLTTLLHRIPSVAALLAAAAALPYVPGVAGAGSAVTTARVGLVIAAVLVLASVDSSSQSRIVDVLGGTPRGGP</sequence>
<evidence type="ECO:0000313" key="2">
    <source>
        <dbReference type="EMBL" id="GAA1836372.1"/>
    </source>
</evidence>
<reference evidence="2 3" key="1">
    <citation type="journal article" date="2019" name="Int. J. Syst. Evol. Microbiol.">
        <title>The Global Catalogue of Microorganisms (GCM) 10K type strain sequencing project: providing services to taxonomists for standard genome sequencing and annotation.</title>
        <authorList>
            <consortium name="The Broad Institute Genomics Platform"/>
            <consortium name="The Broad Institute Genome Sequencing Center for Infectious Disease"/>
            <person name="Wu L."/>
            <person name="Ma J."/>
        </authorList>
    </citation>
    <scope>NUCLEOTIDE SEQUENCE [LARGE SCALE GENOMIC DNA]</scope>
    <source>
        <strain evidence="2 3">JCM 13250</strain>
    </source>
</reference>
<dbReference type="Proteomes" id="UP001500218">
    <property type="component" value="Unassembled WGS sequence"/>
</dbReference>